<gene>
    <name evidence="2" type="ORF">GON01_06480</name>
</gene>
<feature type="compositionally biased region" description="Low complexity" evidence="1">
    <location>
        <begin position="75"/>
        <end position="97"/>
    </location>
</feature>
<comment type="caution">
    <text evidence="2">The sequence shown here is derived from an EMBL/GenBank/DDBJ whole genome shotgun (WGS) entry which is preliminary data.</text>
</comment>
<reference evidence="2 3" key="1">
    <citation type="submission" date="2019-12" db="EMBL/GenBank/DDBJ databases">
        <authorList>
            <person name="Huq M.A."/>
        </authorList>
    </citation>
    <scope>NUCLEOTIDE SEQUENCE [LARGE SCALE GENOMIC DNA]</scope>
    <source>
        <strain evidence="2 3">MAH-20</strain>
    </source>
</reference>
<dbReference type="InterPro" id="IPR009444">
    <property type="entry name" value="Conjugal_tfr_TraD_a-type"/>
</dbReference>
<name>A0A6I4IZA7_9SPHN</name>
<protein>
    <submittedName>
        <fullName evidence="2">Conjugal transfer protein TraD</fullName>
    </submittedName>
</protein>
<organism evidence="2 3">
    <name type="scientific">Sphingomonas horti</name>
    <dbReference type="NCBI Taxonomy" id="2682842"/>
    <lineage>
        <taxon>Bacteria</taxon>
        <taxon>Pseudomonadati</taxon>
        <taxon>Pseudomonadota</taxon>
        <taxon>Alphaproteobacteria</taxon>
        <taxon>Sphingomonadales</taxon>
        <taxon>Sphingomonadaceae</taxon>
        <taxon>Sphingomonas</taxon>
    </lineage>
</organism>
<proteinExistence type="predicted"/>
<dbReference type="Pfam" id="PF06412">
    <property type="entry name" value="TraD"/>
    <property type="match status" value="1"/>
</dbReference>
<evidence type="ECO:0000313" key="3">
    <source>
        <dbReference type="Proteomes" id="UP000441389"/>
    </source>
</evidence>
<dbReference type="Proteomes" id="UP000441389">
    <property type="component" value="Unassembled WGS sequence"/>
</dbReference>
<keyword evidence="3" id="KW-1185">Reference proteome</keyword>
<dbReference type="EMBL" id="WQMS01000007">
    <property type="protein sequence ID" value="MVO77579.1"/>
    <property type="molecule type" value="Genomic_DNA"/>
</dbReference>
<accession>A0A6I4IZA7</accession>
<sequence length="107" mass="11201">MRKPRDYDAELKALNERGAQLKQRKVQQLGELVIATGADALAIELLAGALVAAAKEKDTSVREGWRKAGAAFFQRPARASNSAAPGRSPAASGSGAAQSTDRHQSAS</sequence>
<evidence type="ECO:0000256" key="1">
    <source>
        <dbReference type="SAM" id="MobiDB-lite"/>
    </source>
</evidence>
<dbReference type="AlphaFoldDB" id="A0A6I4IZA7"/>
<feature type="region of interest" description="Disordered" evidence="1">
    <location>
        <begin position="72"/>
        <end position="107"/>
    </location>
</feature>
<evidence type="ECO:0000313" key="2">
    <source>
        <dbReference type="EMBL" id="MVO77579.1"/>
    </source>
</evidence>